<comment type="caution">
    <text evidence="2">The sequence shown here is derived from an EMBL/GenBank/DDBJ whole genome shotgun (WGS) entry which is preliminary data.</text>
</comment>
<evidence type="ECO:0000313" key="3">
    <source>
        <dbReference type="Proteomes" id="UP001596417"/>
    </source>
</evidence>
<keyword evidence="3" id="KW-1185">Reference proteome</keyword>
<dbReference type="RefSeq" id="WP_390206993.1">
    <property type="nucleotide sequence ID" value="NZ_JBHSZC010000006.1"/>
</dbReference>
<protein>
    <submittedName>
        <fullName evidence="2">Uncharacterized protein</fullName>
    </submittedName>
</protein>
<reference evidence="3" key="2">
    <citation type="journal article" date="2019" name="Int. J. Syst. Evol. Microbiol.">
        <title>The Global Catalogue of Microorganisms (GCM) 10K type strain sequencing project: providing services to taxonomists for standard genome sequencing and annotation.</title>
        <authorList>
            <consortium name="The Broad Institute Genomics Platform"/>
            <consortium name="The Broad Institute Genome Sequencing Center for Infectious Disease"/>
            <person name="Wu L."/>
            <person name="Ma J."/>
        </authorList>
    </citation>
    <scope>NUCLEOTIDE SEQUENCE [LARGE SCALE GENOMIC DNA]</scope>
    <source>
        <strain evidence="3">RDMS1</strain>
    </source>
</reference>
<dbReference type="EMBL" id="JBHTAX010000007">
    <property type="protein sequence ID" value="MFC7193292.1"/>
    <property type="molecule type" value="Genomic_DNA"/>
</dbReference>
<dbReference type="Proteomes" id="UP001596417">
    <property type="component" value="Unassembled WGS sequence"/>
</dbReference>
<proteinExistence type="predicted"/>
<accession>A0ABD5YYP8</accession>
<dbReference type="EMBL" id="JBHTAX010000007">
    <property type="protein sequence ID" value="MFC7193157.1"/>
    <property type="molecule type" value="Genomic_DNA"/>
</dbReference>
<organism evidence="2 3">
    <name type="scientific">Halocatena marina</name>
    <dbReference type="NCBI Taxonomy" id="2934937"/>
    <lineage>
        <taxon>Archaea</taxon>
        <taxon>Methanobacteriati</taxon>
        <taxon>Methanobacteriota</taxon>
        <taxon>Stenosarchaea group</taxon>
        <taxon>Halobacteria</taxon>
        <taxon>Halobacteriales</taxon>
        <taxon>Natronomonadaceae</taxon>
        <taxon>Halocatena</taxon>
    </lineage>
</organism>
<name>A0ABD5YYP8_9EURY</name>
<gene>
    <name evidence="1" type="ORF">ACFQL7_27500</name>
    <name evidence="2" type="ORF">ACFQL7_28220</name>
</gene>
<sequence length="44" mass="5129">MYNIWRLIDVLLTTMSREIMDYTPVIIAGELADWIVIYLQLNAG</sequence>
<evidence type="ECO:0000313" key="1">
    <source>
        <dbReference type="EMBL" id="MFC7193157.1"/>
    </source>
</evidence>
<dbReference type="AlphaFoldDB" id="A0ABD5YYP8"/>
<reference evidence="2" key="1">
    <citation type="journal article" date="2014" name="Int. J. Syst. Evol. Microbiol.">
        <title>Complete genome sequence of Corynebacterium casei LMG S-19264T (=DSM 44701T), isolated from a smear-ripened cheese.</title>
        <authorList>
            <consortium name="US DOE Joint Genome Institute (JGI-PGF)"/>
            <person name="Walter F."/>
            <person name="Albersmeier A."/>
            <person name="Kalinowski J."/>
            <person name="Ruckert C."/>
        </authorList>
    </citation>
    <scope>NUCLEOTIDE SEQUENCE [LARGE SCALE GENOMIC DNA]</scope>
    <source>
        <strain evidence="2">NBRC 107106</strain>
    </source>
</reference>
<reference evidence="2" key="3">
    <citation type="submission" date="2024-09" db="EMBL/GenBank/DDBJ databases">
        <authorList>
            <person name="Sun Q."/>
        </authorList>
    </citation>
    <scope>NUCLEOTIDE SEQUENCE</scope>
    <source>
        <strain evidence="2">NBRC 107106</strain>
    </source>
</reference>
<evidence type="ECO:0000313" key="2">
    <source>
        <dbReference type="EMBL" id="MFC7193292.1"/>
    </source>
</evidence>